<evidence type="ECO:0008006" key="4">
    <source>
        <dbReference type="Google" id="ProtNLM"/>
    </source>
</evidence>
<dbReference type="EMBL" id="GEDV01001294">
    <property type="protein sequence ID" value="JAP87263.1"/>
    <property type="molecule type" value="Transcribed_RNA"/>
</dbReference>
<reference evidence="3" key="1">
    <citation type="journal article" date="2016" name="Ticks Tick Borne Dis.">
        <title>De novo assembly and annotation of the salivary gland transcriptome of Rhipicephalus appendiculatus male and female ticks during blood feeding.</title>
        <authorList>
            <person name="de Castro M.H."/>
            <person name="de Klerk D."/>
            <person name="Pienaar R."/>
            <person name="Latif A.A."/>
            <person name="Rees D.J."/>
            <person name="Mans B.J."/>
        </authorList>
    </citation>
    <scope>NUCLEOTIDE SEQUENCE</scope>
    <source>
        <tissue evidence="3">Salivary glands</tissue>
    </source>
</reference>
<feature type="compositionally biased region" description="Basic and acidic residues" evidence="1">
    <location>
        <begin position="76"/>
        <end position="88"/>
    </location>
</feature>
<name>A0A131Z7D6_RHIAP</name>
<sequence length="110" mass="12428">YRLHAMKNCLCIALATLALLIPTIERRETFSVMATVYTAPSRRAQSLGHEKRPIHRSTHESNLSHYPRRPSASEISGKERSIHTENPIKKLLRRARRNAGNTTRGMAGLV</sequence>
<evidence type="ECO:0000313" key="3">
    <source>
        <dbReference type="EMBL" id="JAP87263.1"/>
    </source>
</evidence>
<feature type="region of interest" description="Disordered" evidence="1">
    <location>
        <begin position="43"/>
        <end position="110"/>
    </location>
</feature>
<keyword evidence="2" id="KW-0732">Signal</keyword>
<evidence type="ECO:0000256" key="2">
    <source>
        <dbReference type="SAM" id="SignalP"/>
    </source>
</evidence>
<protein>
    <recommendedName>
        <fullName evidence="4">Secreted protein</fullName>
    </recommendedName>
</protein>
<feature type="non-terminal residue" evidence="3">
    <location>
        <position position="1"/>
    </location>
</feature>
<evidence type="ECO:0000256" key="1">
    <source>
        <dbReference type="SAM" id="MobiDB-lite"/>
    </source>
</evidence>
<proteinExistence type="predicted"/>
<accession>A0A131Z7D6</accession>
<dbReference type="AlphaFoldDB" id="A0A131Z7D6"/>
<feature type="chain" id="PRO_5007286984" description="Secreted protein" evidence="2">
    <location>
        <begin position="27"/>
        <end position="110"/>
    </location>
</feature>
<feature type="signal peptide" evidence="2">
    <location>
        <begin position="1"/>
        <end position="26"/>
    </location>
</feature>
<feature type="compositionally biased region" description="Low complexity" evidence="1">
    <location>
        <begin position="98"/>
        <end position="110"/>
    </location>
</feature>
<organism evidence="3">
    <name type="scientific">Rhipicephalus appendiculatus</name>
    <name type="common">Brown ear tick</name>
    <dbReference type="NCBI Taxonomy" id="34631"/>
    <lineage>
        <taxon>Eukaryota</taxon>
        <taxon>Metazoa</taxon>
        <taxon>Ecdysozoa</taxon>
        <taxon>Arthropoda</taxon>
        <taxon>Chelicerata</taxon>
        <taxon>Arachnida</taxon>
        <taxon>Acari</taxon>
        <taxon>Parasitiformes</taxon>
        <taxon>Ixodida</taxon>
        <taxon>Ixodoidea</taxon>
        <taxon>Ixodidae</taxon>
        <taxon>Rhipicephalinae</taxon>
        <taxon>Rhipicephalus</taxon>
        <taxon>Rhipicephalus</taxon>
    </lineage>
</organism>